<sequence>MNEQFQSLLFIGNKHETVPTRLLTDKYLTARAKLAWQLIKLNAGQFQGSLFPSYDHLQHWLSDKAYKDESCSRKIVSQTLHLLRLTRWLTLCETVRNHKGQILGNVYIMNDEPLSVIDSITLNSDYLNLVEKMANHKDPILKDVALSIIDEIVSDKSGLWHFVSHLDVFKARYRALHKNRLIGTAESTSVLPNHLSEAVNKTQQILLSSQMELSQNTGELSQKSPSSHLKSLSSKMELSTKTNANSLISNVVPNGNSKYSTSTNNITKYSTVLEKDFSTLKLTPLEQQSVMQAMQDLDEQLCQAILIEIKERMAQQEIRKPVGYIFSLIREAKLGKFNPYYAAKQTATSTKAAAERKIRPASQRTLGKLDSALTDSLKSSERFAQLKQLKQRLML</sequence>
<organism evidence="2 3">
    <name type="scientific">Actinobacillus porcinus</name>
    <dbReference type="NCBI Taxonomy" id="51048"/>
    <lineage>
        <taxon>Bacteria</taxon>
        <taxon>Pseudomonadati</taxon>
        <taxon>Pseudomonadota</taxon>
        <taxon>Gammaproteobacteria</taxon>
        <taxon>Pasteurellales</taxon>
        <taxon>Pasteurellaceae</taxon>
        <taxon>Actinobacillus</taxon>
    </lineage>
</organism>
<evidence type="ECO:0000313" key="2">
    <source>
        <dbReference type="EMBL" id="VTU09397.1"/>
    </source>
</evidence>
<evidence type="ECO:0000256" key="1">
    <source>
        <dbReference type="SAM" id="MobiDB-lite"/>
    </source>
</evidence>
<dbReference type="Proteomes" id="UP000308167">
    <property type="component" value="Unassembled WGS sequence"/>
</dbReference>
<dbReference type="InterPro" id="IPR047749">
    <property type="entry name" value="STY4528-like"/>
</dbReference>
<protein>
    <submittedName>
        <fullName evidence="2">Uncharacterized protein</fullName>
    </submittedName>
</protein>
<evidence type="ECO:0000313" key="3">
    <source>
        <dbReference type="Proteomes" id="UP000308167"/>
    </source>
</evidence>
<accession>A0ABY6TLW7</accession>
<reference evidence="2 3" key="1">
    <citation type="submission" date="2019-05" db="EMBL/GenBank/DDBJ databases">
        <authorList>
            <consortium name="Pathogen Informatics"/>
        </authorList>
    </citation>
    <scope>NUCLEOTIDE SEQUENCE [LARGE SCALE GENOMIC DNA]</scope>
    <source>
        <strain evidence="2 3">NM319</strain>
    </source>
</reference>
<dbReference type="NCBIfam" id="NF040582">
    <property type="entry name" value="STY4528_fam"/>
    <property type="match status" value="1"/>
</dbReference>
<feature type="region of interest" description="Disordered" evidence="1">
    <location>
        <begin position="216"/>
        <end position="235"/>
    </location>
</feature>
<proteinExistence type="predicted"/>
<dbReference type="RefSeq" id="WP_180338722.1">
    <property type="nucleotide sequence ID" value="NZ_CABFKI010000015.1"/>
</dbReference>
<gene>
    <name evidence="2" type="ORF">SAMEA1410922_02007</name>
</gene>
<dbReference type="EMBL" id="CABFKI010000015">
    <property type="protein sequence ID" value="VTU09397.1"/>
    <property type="molecule type" value="Genomic_DNA"/>
</dbReference>
<feature type="compositionally biased region" description="Low complexity" evidence="1">
    <location>
        <begin position="220"/>
        <end position="235"/>
    </location>
</feature>
<comment type="caution">
    <text evidence="2">The sequence shown here is derived from an EMBL/GenBank/DDBJ whole genome shotgun (WGS) entry which is preliminary data.</text>
</comment>
<keyword evidence="3" id="KW-1185">Reference proteome</keyword>
<name>A0ABY6TLW7_9PAST</name>
<dbReference type="GeneID" id="86156569"/>